<evidence type="ECO:0000256" key="1">
    <source>
        <dbReference type="SAM" id="MobiDB-lite"/>
    </source>
</evidence>
<feature type="region of interest" description="Disordered" evidence="1">
    <location>
        <begin position="260"/>
        <end position="290"/>
    </location>
</feature>
<protein>
    <submittedName>
        <fullName evidence="2">Uncharacterized protein</fullName>
    </submittedName>
</protein>
<gene>
    <name evidence="2" type="ORF">BOX15_Mlig004950g1</name>
</gene>
<dbReference type="AlphaFoldDB" id="A0A267FCG5"/>
<proteinExistence type="predicted"/>
<feature type="compositionally biased region" description="Pro residues" evidence="1">
    <location>
        <begin position="153"/>
        <end position="175"/>
    </location>
</feature>
<name>A0A267FCG5_9PLAT</name>
<feature type="region of interest" description="Disordered" evidence="1">
    <location>
        <begin position="349"/>
        <end position="422"/>
    </location>
</feature>
<feature type="compositionally biased region" description="Gly residues" evidence="1">
    <location>
        <begin position="366"/>
        <end position="378"/>
    </location>
</feature>
<feature type="compositionally biased region" description="Polar residues" evidence="1">
    <location>
        <begin position="394"/>
        <end position="408"/>
    </location>
</feature>
<feature type="compositionally biased region" description="Low complexity" evidence="1">
    <location>
        <begin position="409"/>
        <end position="422"/>
    </location>
</feature>
<sequence length="422" mass="45202">MMCQAKFGDRAHQRNLIEICGTLDSNSFFLKLDQKTNERNRTASDRRSNQFLTGWETGVDNQLTPPKAAYTVKPIARQQQQPSFLNKTGGGIRSKPFVFVQSLSSEGYLKCYTNEHSYLANLYASGTQQQQQQQQLLLRQAPSISGFPVRLSSPPPFLSPPPPPQPRPQSPPPPQQAAARSGSAGSERVTRLFQQQTATSSAELEAAGSIGQQVDLVTKKIVPPSYFIISGRAKPEANLSGAKRLEPLTLLTERTMKFLTDSSENGRRAPAQEPRTGTPRLTHHSKPRVPTAERVRLRDFTSSHFGPALQQRLRLLTDAEVAAATVGANGQQQSASGWTSAANNGTSLGLEVSGVSRGQSRLSEASGGGGGGGGGGGAKSELQGLITAGLTGGKKSTQQQRWFESGTSAARPAPFVAAAKRK</sequence>
<keyword evidence="3" id="KW-1185">Reference proteome</keyword>
<organism evidence="2 3">
    <name type="scientific">Macrostomum lignano</name>
    <dbReference type="NCBI Taxonomy" id="282301"/>
    <lineage>
        <taxon>Eukaryota</taxon>
        <taxon>Metazoa</taxon>
        <taxon>Spiralia</taxon>
        <taxon>Lophotrochozoa</taxon>
        <taxon>Platyhelminthes</taxon>
        <taxon>Rhabditophora</taxon>
        <taxon>Macrostomorpha</taxon>
        <taxon>Macrostomida</taxon>
        <taxon>Macrostomidae</taxon>
        <taxon>Macrostomum</taxon>
    </lineage>
</organism>
<comment type="caution">
    <text evidence="2">The sequence shown here is derived from an EMBL/GenBank/DDBJ whole genome shotgun (WGS) entry which is preliminary data.</text>
</comment>
<feature type="compositionally biased region" description="Low complexity" evidence="1">
    <location>
        <begin position="176"/>
        <end position="186"/>
    </location>
</feature>
<feature type="region of interest" description="Disordered" evidence="1">
    <location>
        <begin position="149"/>
        <end position="196"/>
    </location>
</feature>
<dbReference type="EMBL" id="NIVC01001164">
    <property type="protein sequence ID" value="PAA71458.1"/>
    <property type="molecule type" value="Genomic_DNA"/>
</dbReference>
<dbReference type="Proteomes" id="UP000215902">
    <property type="component" value="Unassembled WGS sequence"/>
</dbReference>
<accession>A0A267FCG5</accession>
<evidence type="ECO:0000313" key="2">
    <source>
        <dbReference type="EMBL" id="PAA71458.1"/>
    </source>
</evidence>
<reference evidence="2 3" key="1">
    <citation type="submission" date="2017-06" db="EMBL/GenBank/DDBJ databases">
        <title>A platform for efficient transgenesis in Macrostomum lignano, a flatworm model organism for stem cell research.</title>
        <authorList>
            <person name="Berezikov E."/>
        </authorList>
    </citation>
    <scope>NUCLEOTIDE SEQUENCE [LARGE SCALE GENOMIC DNA]</scope>
    <source>
        <strain evidence="2">DV1</strain>
        <tissue evidence="2">Whole organism</tissue>
    </source>
</reference>
<evidence type="ECO:0000313" key="3">
    <source>
        <dbReference type="Proteomes" id="UP000215902"/>
    </source>
</evidence>